<keyword evidence="5" id="KW-1185">Reference proteome</keyword>
<dbReference type="InterPro" id="IPR000792">
    <property type="entry name" value="Tscrpt_reg_LuxR_C"/>
</dbReference>
<dbReference type="PROSITE" id="PS00622">
    <property type="entry name" value="HTH_LUXR_1"/>
    <property type="match status" value="1"/>
</dbReference>
<evidence type="ECO:0000256" key="1">
    <source>
        <dbReference type="ARBA" id="ARBA00022741"/>
    </source>
</evidence>
<evidence type="ECO:0000313" key="4">
    <source>
        <dbReference type="EMBL" id="RHW24588.1"/>
    </source>
</evidence>
<dbReference type="CDD" id="cd06170">
    <property type="entry name" value="LuxR_C_like"/>
    <property type="match status" value="1"/>
</dbReference>
<organism evidence="4 5">
    <name type="scientific">Nocardioides immobilis</name>
    <dbReference type="NCBI Taxonomy" id="2049295"/>
    <lineage>
        <taxon>Bacteria</taxon>
        <taxon>Bacillati</taxon>
        <taxon>Actinomycetota</taxon>
        <taxon>Actinomycetes</taxon>
        <taxon>Propionibacteriales</taxon>
        <taxon>Nocardioidaceae</taxon>
        <taxon>Nocardioides</taxon>
    </lineage>
</organism>
<proteinExistence type="predicted"/>
<comment type="caution">
    <text evidence="4">The sequence shown here is derived from an EMBL/GenBank/DDBJ whole genome shotgun (WGS) entry which is preliminary data.</text>
</comment>
<dbReference type="InterPro" id="IPR016032">
    <property type="entry name" value="Sig_transdc_resp-reg_C-effctor"/>
</dbReference>
<feature type="domain" description="HTH luxR-type" evidence="3">
    <location>
        <begin position="882"/>
        <end position="947"/>
    </location>
</feature>
<dbReference type="InterPro" id="IPR041664">
    <property type="entry name" value="AAA_16"/>
</dbReference>
<dbReference type="Pfam" id="PF00196">
    <property type="entry name" value="GerE"/>
    <property type="match status" value="1"/>
</dbReference>
<dbReference type="GO" id="GO:0004016">
    <property type="term" value="F:adenylate cyclase activity"/>
    <property type="evidence" value="ECO:0007669"/>
    <property type="project" value="TreeGrafter"/>
</dbReference>
<dbReference type="SUPFAM" id="SSF52540">
    <property type="entry name" value="P-loop containing nucleoside triphosphate hydrolases"/>
    <property type="match status" value="1"/>
</dbReference>
<evidence type="ECO:0000259" key="3">
    <source>
        <dbReference type="PROSITE" id="PS50043"/>
    </source>
</evidence>
<dbReference type="PANTHER" id="PTHR16305">
    <property type="entry name" value="TESTICULAR SOLUBLE ADENYLYL CYCLASE"/>
    <property type="match status" value="1"/>
</dbReference>
<sequence length="951" mass="102593">MRGGRPWTRVWPAGREPRRLVSACPRGLRDMGSTTVPTTTVIGRDAELDAIRDLLDRAVSGPVGLVVEGEAGIGKSVLLEAAVEQAAGRGFRVLGSRAAEAEASWSLLAVGDLLDDVPEQAIDPLPEPQRNALDVVMRRAEPDGRSVEQATVGAALRGVLTRLASEGPLLLVLDDVHWVDEASAAVLGYVLRRLGDDPVAVVTTRRLPEPARLDLPGVLPEDAVVRLRLGPVSMGALRSILESRLPTRLTRSTLSRVHDASQGNPLFALEIVRVLEEVGVPPFGEPLPVPGDVQELIRRRVADLPERTRVLLLRAALAFGPTSPVPPSALGERSLDCLVDAERAGVVRLDGQVLRFAHPFHAAAVLATAHPDLIQEVRRQLAAEAVGPEERARHLGRAVDVPDLDVARTIEVGAEAALTRGAPLDGALLLERACRLTPAEAPRLAVRRGLRAAEYYEHVGEHASAEAMLDHLIARELTGDEAAEALRLRAEVCMADDDLAGAEDALAEALALNPAAHRCALSLMAITAQRRDFERAQRLSRDLLERLDPSTDGPLVAEVLAYSAMTDFRAGDGLDWARIERALELEDRDAVPVGSDPPCVIAAYFAFYAHRYDEARQRLIEIRDDVALRGFEDGYIQHWLGRLETACGNLGAAIAHIDEGIAITALTGNSALRDQLVADRAFVDVLHGDLDTAQERLQHEGPVGGLAANTEIRVALAAGLSGGDPEMAWEACRARVEEAERDGLTEPHQDDWVPDAIELMIARGLGDRAGAIIEAWEERGRALGYPWALALGARCRAVLHAAEGDDATAIAAAEEALEHHRSSGQPFHRARTLLVLGASLRRVRRRADARRALEEALAEFERMGCRRWTERAREELARIGGRSASTGGLSRSERRVVELAAGGASNKEIAATLSVSVHTIESHLSHAFVKLGVTRRGQLAGRLADEAQQID</sequence>
<dbReference type="GO" id="GO:0005524">
    <property type="term" value="F:ATP binding"/>
    <property type="evidence" value="ECO:0007669"/>
    <property type="project" value="UniProtKB-KW"/>
</dbReference>
<dbReference type="SUPFAM" id="SSF46894">
    <property type="entry name" value="C-terminal effector domain of the bipartite response regulators"/>
    <property type="match status" value="1"/>
</dbReference>
<keyword evidence="1" id="KW-0547">Nucleotide-binding</keyword>
<gene>
    <name evidence="4" type="ORF">D0Z08_24025</name>
</gene>
<dbReference type="InterPro" id="IPR027417">
    <property type="entry name" value="P-loop_NTPase"/>
</dbReference>
<dbReference type="Proteomes" id="UP000283644">
    <property type="component" value="Unassembled WGS sequence"/>
</dbReference>
<dbReference type="AlphaFoldDB" id="A0A417XVR9"/>
<evidence type="ECO:0000313" key="5">
    <source>
        <dbReference type="Proteomes" id="UP000283644"/>
    </source>
</evidence>
<dbReference type="SUPFAM" id="SSF48452">
    <property type="entry name" value="TPR-like"/>
    <property type="match status" value="1"/>
</dbReference>
<dbReference type="InterPro" id="IPR019734">
    <property type="entry name" value="TPR_rpt"/>
</dbReference>
<dbReference type="InterPro" id="IPR036388">
    <property type="entry name" value="WH-like_DNA-bd_sf"/>
</dbReference>
<dbReference type="GO" id="GO:0005737">
    <property type="term" value="C:cytoplasm"/>
    <property type="evidence" value="ECO:0007669"/>
    <property type="project" value="TreeGrafter"/>
</dbReference>
<dbReference type="EMBL" id="QXGH01000031">
    <property type="protein sequence ID" value="RHW24588.1"/>
    <property type="molecule type" value="Genomic_DNA"/>
</dbReference>
<dbReference type="GO" id="GO:0006355">
    <property type="term" value="P:regulation of DNA-templated transcription"/>
    <property type="evidence" value="ECO:0007669"/>
    <property type="project" value="InterPro"/>
</dbReference>
<dbReference type="Pfam" id="PF13191">
    <property type="entry name" value="AAA_16"/>
    <property type="match status" value="1"/>
</dbReference>
<name>A0A417XVR9_9ACTN</name>
<keyword evidence="2" id="KW-0067">ATP-binding</keyword>
<dbReference type="PANTHER" id="PTHR16305:SF35">
    <property type="entry name" value="TRANSCRIPTIONAL ACTIVATOR DOMAIN"/>
    <property type="match status" value="1"/>
</dbReference>
<dbReference type="Gene3D" id="1.10.10.10">
    <property type="entry name" value="Winged helix-like DNA-binding domain superfamily/Winged helix DNA-binding domain"/>
    <property type="match status" value="1"/>
</dbReference>
<dbReference type="PROSITE" id="PS50043">
    <property type="entry name" value="HTH_LUXR_2"/>
    <property type="match status" value="1"/>
</dbReference>
<evidence type="ECO:0000256" key="2">
    <source>
        <dbReference type="ARBA" id="ARBA00022840"/>
    </source>
</evidence>
<accession>A0A417XVR9</accession>
<reference evidence="4 5" key="1">
    <citation type="submission" date="2018-09" db="EMBL/GenBank/DDBJ databases">
        <title>Genome sequencing of Nocardioides immobilis CCTCC AB 2017083 for comparison to Nocardioides silvaticus.</title>
        <authorList>
            <person name="Li C."/>
            <person name="Wang G."/>
        </authorList>
    </citation>
    <scope>NUCLEOTIDE SEQUENCE [LARGE SCALE GENOMIC DNA]</scope>
    <source>
        <strain evidence="4 5">CCTCC AB 2017083</strain>
    </source>
</reference>
<dbReference type="PRINTS" id="PR00038">
    <property type="entry name" value="HTHLUXR"/>
</dbReference>
<dbReference type="SMART" id="SM00028">
    <property type="entry name" value="TPR"/>
    <property type="match status" value="3"/>
</dbReference>
<dbReference type="GO" id="GO:0003677">
    <property type="term" value="F:DNA binding"/>
    <property type="evidence" value="ECO:0007669"/>
    <property type="project" value="InterPro"/>
</dbReference>
<dbReference type="Gene3D" id="3.40.50.300">
    <property type="entry name" value="P-loop containing nucleotide triphosphate hydrolases"/>
    <property type="match status" value="1"/>
</dbReference>
<dbReference type="Gene3D" id="1.25.40.10">
    <property type="entry name" value="Tetratricopeptide repeat domain"/>
    <property type="match status" value="1"/>
</dbReference>
<dbReference type="SMART" id="SM00421">
    <property type="entry name" value="HTH_LUXR"/>
    <property type="match status" value="1"/>
</dbReference>
<protein>
    <recommendedName>
        <fullName evidence="3">HTH luxR-type domain-containing protein</fullName>
    </recommendedName>
</protein>
<dbReference type="OrthoDB" id="3202170at2"/>
<dbReference type="InterPro" id="IPR011990">
    <property type="entry name" value="TPR-like_helical_dom_sf"/>
</dbReference>